<dbReference type="Proteomes" id="UP000057213">
    <property type="component" value="Chromosome"/>
</dbReference>
<feature type="domain" description="Large ribosomal subunit protein uL30-like ferredoxin-like fold" evidence="6">
    <location>
        <begin position="13"/>
        <end position="62"/>
    </location>
</feature>
<dbReference type="PIRSF" id="PIRSF002211">
    <property type="entry name" value="Ribosomal_L30_bac-type"/>
    <property type="match status" value="1"/>
</dbReference>
<dbReference type="NCBIfam" id="TIGR01308">
    <property type="entry name" value="rpmD_bact"/>
    <property type="match status" value="1"/>
</dbReference>
<sequence length="68" mass="7860">MIQKKSKVCKTITVEQIASPIRKPQVQRAMLRGLGLSRLHHRRTLEDTLCVRGMISKLRHLVRIVDES</sequence>
<dbReference type="GO" id="GO:0006412">
    <property type="term" value="P:translation"/>
    <property type="evidence" value="ECO:0007669"/>
    <property type="project" value="UniProtKB-UniRule"/>
</dbReference>
<evidence type="ECO:0000313" key="8">
    <source>
        <dbReference type="Proteomes" id="UP000057213"/>
    </source>
</evidence>
<evidence type="ECO:0000256" key="3">
    <source>
        <dbReference type="ARBA" id="ARBA00022980"/>
    </source>
</evidence>
<keyword evidence="8" id="KW-1185">Reference proteome</keyword>
<dbReference type="GO" id="GO:0003735">
    <property type="term" value="F:structural constituent of ribosome"/>
    <property type="evidence" value="ECO:0007669"/>
    <property type="project" value="InterPro"/>
</dbReference>
<comment type="subunit">
    <text evidence="2 5">Part of the 50S ribosomal subunit.</text>
</comment>
<evidence type="ECO:0000313" key="7">
    <source>
        <dbReference type="EMBL" id="ALE03692.1"/>
    </source>
</evidence>
<protein>
    <recommendedName>
        <fullName evidence="5">Large ribosomal subunit protein uL30</fullName>
    </recommendedName>
</protein>
<organism evidence="7 8">
    <name type="scientific">Bartonella ancashensis</name>
    <dbReference type="NCBI Taxonomy" id="1318743"/>
    <lineage>
        <taxon>Bacteria</taxon>
        <taxon>Pseudomonadati</taxon>
        <taxon>Pseudomonadota</taxon>
        <taxon>Alphaproteobacteria</taxon>
        <taxon>Hyphomicrobiales</taxon>
        <taxon>Bartonellaceae</taxon>
        <taxon>Bartonella</taxon>
    </lineage>
</organism>
<dbReference type="STRING" id="1318743.PU02_0878"/>
<dbReference type="InterPro" id="IPR036919">
    <property type="entry name" value="Ribo_uL30_ferredoxin-like_sf"/>
</dbReference>
<dbReference type="EMBL" id="CP010401">
    <property type="protein sequence ID" value="ALE03692.1"/>
    <property type="molecule type" value="Genomic_DNA"/>
</dbReference>
<dbReference type="CDD" id="cd01658">
    <property type="entry name" value="Ribosomal_L30"/>
    <property type="match status" value="1"/>
</dbReference>
<proteinExistence type="inferred from homology"/>
<keyword evidence="3 5" id="KW-0689">Ribosomal protein</keyword>
<dbReference type="InterPro" id="IPR005996">
    <property type="entry name" value="Ribosomal_uL30_bac-type"/>
</dbReference>
<evidence type="ECO:0000256" key="5">
    <source>
        <dbReference type="HAMAP-Rule" id="MF_01371"/>
    </source>
</evidence>
<dbReference type="AlphaFoldDB" id="A0A0M4M687"/>
<keyword evidence="4 5" id="KW-0687">Ribonucleoprotein</keyword>
<dbReference type="OrthoDB" id="9812790at2"/>
<evidence type="ECO:0000256" key="1">
    <source>
        <dbReference type="ARBA" id="ARBA00007594"/>
    </source>
</evidence>
<gene>
    <name evidence="5" type="primary">rpmD</name>
    <name evidence="7" type="ORF">PU02_0878</name>
</gene>
<evidence type="ECO:0000259" key="6">
    <source>
        <dbReference type="Pfam" id="PF00327"/>
    </source>
</evidence>
<accession>A0A0M4M687</accession>
<evidence type="ECO:0000256" key="2">
    <source>
        <dbReference type="ARBA" id="ARBA00011838"/>
    </source>
</evidence>
<name>A0A0M4M687_9HYPH</name>
<dbReference type="KEGG" id="banc:PU02_0878"/>
<evidence type="ECO:0000256" key="4">
    <source>
        <dbReference type="ARBA" id="ARBA00023274"/>
    </source>
</evidence>
<dbReference type="GO" id="GO:0015934">
    <property type="term" value="C:large ribosomal subunit"/>
    <property type="evidence" value="ECO:0007669"/>
    <property type="project" value="InterPro"/>
</dbReference>
<dbReference type="SUPFAM" id="SSF55129">
    <property type="entry name" value="Ribosomal protein L30p/L7e"/>
    <property type="match status" value="1"/>
</dbReference>
<dbReference type="RefSeq" id="WP_053944200.1">
    <property type="nucleotide sequence ID" value="NZ_CP010401.1"/>
</dbReference>
<dbReference type="HAMAP" id="MF_01371_B">
    <property type="entry name" value="Ribosomal_uL30_B"/>
    <property type="match status" value="1"/>
</dbReference>
<dbReference type="PATRIC" id="fig|1318743.3.peg.891"/>
<reference evidence="7 8" key="1">
    <citation type="journal article" date="2015" name="Genome Announc.">
        <title>Complete Genome Sequence of Bartonella ancashensis Strain 20.00, Isolated from the Blood of a Patient with Verruga Peruana.</title>
        <authorList>
            <person name="Hang J."/>
            <person name="Mullins K.E."/>
            <person name="Clifford R.J."/>
            <person name="Onmus-Leone F."/>
            <person name="Yang Y."/>
            <person name="Jiang J."/>
            <person name="Leguia M."/>
            <person name="Kasper M.R."/>
            <person name="Maguina C."/>
            <person name="Lesho E.P."/>
            <person name="Jarman R.G."/>
            <person name="Richards A.L."/>
            <person name="Blazes D."/>
        </authorList>
    </citation>
    <scope>NUCLEOTIDE SEQUENCE [LARGE SCALE GENOMIC DNA]</scope>
    <source>
        <strain evidence="7 8">20.00</strain>
    </source>
</reference>
<dbReference type="Pfam" id="PF00327">
    <property type="entry name" value="Ribosomal_L30"/>
    <property type="match status" value="1"/>
</dbReference>
<dbReference type="InterPro" id="IPR016082">
    <property type="entry name" value="Ribosomal_uL30_ferredoxin-like"/>
</dbReference>
<comment type="similarity">
    <text evidence="1 5">Belongs to the universal ribosomal protein uL30 family.</text>
</comment>
<dbReference type="Gene3D" id="3.30.1390.20">
    <property type="entry name" value="Ribosomal protein L30, ferredoxin-like fold domain"/>
    <property type="match status" value="1"/>
</dbReference>